<dbReference type="InterPro" id="IPR009045">
    <property type="entry name" value="Zn_M74/Hedgehog-like"/>
</dbReference>
<proteinExistence type="predicted"/>
<evidence type="ECO:0000313" key="1">
    <source>
        <dbReference type="EMBL" id="MDX8337214.1"/>
    </source>
</evidence>
<dbReference type="RefSeq" id="WP_320314567.1">
    <property type="nucleotide sequence ID" value="NZ_JAVIKH010000024.1"/>
</dbReference>
<gene>
    <name evidence="1" type="ORF">RFV38_12045</name>
</gene>
<dbReference type="Gene3D" id="3.30.1380.10">
    <property type="match status" value="1"/>
</dbReference>
<evidence type="ECO:0000313" key="2">
    <source>
        <dbReference type="Proteomes" id="UP001279681"/>
    </source>
</evidence>
<comment type="caution">
    <text evidence="1">The sequence shown here is derived from an EMBL/GenBank/DDBJ whole genome shotgun (WGS) entry which is preliminary data.</text>
</comment>
<reference evidence="2" key="1">
    <citation type="submission" date="2023-07" db="EMBL/GenBank/DDBJ databases">
        <authorList>
            <person name="Colorado M.A."/>
            <person name="Villamil L.M."/>
            <person name="Melo J.F."/>
            <person name="Rodriguez J.A."/>
            <person name="Ruiz R.Y."/>
        </authorList>
    </citation>
    <scope>NUCLEOTIDE SEQUENCE [LARGE SCALE GENOMIC DNA]</scope>
    <source>
        <strain evidence="2">C33</strain>
    </source>
</reference>
<protein>
    <recommendedName>
        <fullName evidence="3">Peptidase M15A C-terminal domain-containing protein</fullName>
    </recommendedName>
</protein>
<keyword evidence="2" id="KW-1185">Reference proteome</keyword>
<accession>A0ABU4WCF8</accession>
<dbReference type="SUPFAM" id="SSF55166">
    <property type="entry name" value="Hedgehog/DD-peptidase"/>
    <property type="match status" value="1"/>
</dbReference>
<sequence>MYRCKYFKAIELVSPSVYKIHGDAAIKYISTDILIFLDTLREDLKVPILVNRPKVGITQRGLRTTLDEIVKNSVKRNRLYLSAHILGRAVDFEVPGKDMKEISSLIVNNPERYNTITRMENPNITLKKGYIHVDNIATGKKGIYIFNP</sequence>
<organism evidence="1 2">
    <name type="scientific">Candidatus Cetobacterium colombiensis</name>
    <dbReference type="NCBI Taxonomy" id="3073100"/>
    <lineage>
        <taxon>Bacteria</taxon>
        <taxon>Fusobacteriati</taxon>
        <taxon>Fusobacteriota</taxon>
        <taxon>Fusobacteriia</taxon>
        <taxon>Fusobacteriales</taxon>
        <taxon>Fusobacteriaceae</taxon>
        <taxon>Cetobacterium</taxon>
    </lineage>
</organism>
<dbReference type="Proteomes" id="UP001279681">
    <property type="component" value="Unassembled WGS sequence"/>
</dbReference>
<name>A0ABU4WCF8_9FUSO</name>
<dbReference type="EMBL" id="JAVIKH010000024">
    <property type="protein sequence ID" value="MDX8337214.1"/>
    <property type="molecule type" value="Genomic_DNA"/>
</dbReference>
<evidence type="ECO:0008006" key="3">
    <source>
        <dbReference type="Google" id="ProtNLM"/>
    </source>
</evidence>